<dbReference type="GO" id="GO:0042148">
    <property type="term" value="P:DNA strand invasion"/>
    <property type="evidence" value="ECO:0007669"/>
    <property type="project" value="TreeGrafter"/>
</dbReference>
<dbReference type="Gene3D" id="3.40.50.300">
    <property type="entry name" value="P-loop containing nucleotide triphosphate hydrolases"/>
    <property type="match status" value="1"/>
</dbReference>
<dbReference type="SUPFAM" id="SSF52540">
    <property type="entry name" value="P-loop containing nucleoside triphosphate hydrolases"/>
    <property type="match status" value="1"/>
</dbReference>
<keyword evidence="2" id="KW-0539">Nucleus</keyword>
<evidence type="ECO:0000256" key="1">
    <source>
        <dbReference type="ARBA" id="ARBA00004123"/>
    </source>
</evidence>
<comment type="subcellular location">
    <subcellularLocation>
        <location evidence="1">Nucleus</location>
    </subcellularLocation>
</comment>
<evidence type="ECO:0000259" key="3">
    <source>
        <dbReference type="SMART" id="SM00382"/>
    </source>
</evidence>
<dbReference type="Pfam" id="PF06745">
    <property type="entry name" value="ATPase"/>
    <property type="match status" value="1"/>
</dbReference>
<comment type="caution">
    <text evidence="4">The sequence shown here is derived from an EMBL/GenBank/DDBJ whole genome shotgun (WGS) entry which is preliminary data.</text>
</comment>
<name>A0AAD1XPE3_EUPCR</name>
<sequence>MESAEEKQKEILKTLDFPSVAAMQMASIDDIGKCISKNPQLSDLKVGELYMEYAETMGFNFDSCWEEVLRGIEGVKKFNTGIDAIDNSLKKGAELCSDELVELVGPSGGGKTTLALRIASRAIFEKDAEVIYIDSSNYCNPDNIKALLSLSMKSYEDSNEEMLYKKLENFRIINVYTLDELIIFLSTLISCCKNPVGGFSKPHICVIDSISAMSSCYQKSETNKLLKEVLTLIKKLNKKYHCMVLFTNNAYDGANTICELTRLTQEPIDISVDKSIYCCRGKTGTQYLVINS</sequence>
<gene>
    <name evidence="4" type="ORF">ECRASSUSDP1_LOCUS17843</name>
</gene>
<dbReference type="PANTHER" id="PTHR46457">
    <property type="entry name" value="DNA REPAIR PROTEIN RAD51 HOMOLOG 4"/>
    <property type="match status" value="1"/>
</dbReference>
<dbReference type="InterPro" id="IPR051988">
    <property type="entry name" value="HRR_RAD51_Paralog"/>
</dbReference>
<proteinExistence type="predicted"/>
<evidence type="ECO:0000256" key="2">
    <source>
        <dbReference type="ARBA" id="ARBA00023242"/>
    </source>
</evidence>
<dbReference type="GO" id="GO:0008094">
    <property type="term" value="F:ATP-dependent activity, acting on DNA"/>
    <property type="evidence" value="ECO:0007669"/>
    <property type="project" value="TreeGrafter"/>
</dbReference>
<organism evidence="4 5">
    <name type="scientific">Euplotes crassus</name>
    <dbReference type="NCBI Taxonomy" id="5936"/>
    <lineage>
        <taxon>Eukaryota</taxon>
        <taxon>Sar</taxon>
        <taxon>Alveolata</taxon>
        <taxon>Ciliophora</taxon>
        <taxon>Intramacronucleata</taxon>
        <taxon>Spirotrichea</taxon>
        <taxon>Hypotrichia</taxon>
        <taxon>Euplotida</taxon>
        <taxon>Euplotidae</taxon>
        <taxon>Moneuplotes</taxon>
    </lineage>
</organism>
<dbReference type="AlphaFoldDB" id="A0AAD1XPE3"/>
<dbReference type="GO" id="GO:0000400">
    <property type="term" value="F:four-way junction DNA binding"/>
    <property type="evidence" value="ECO:0007669"/>
    <property type="project" value="TreeGrafter"/>
</dbReference>
<reference evidence="4" key="1">
    <citation type="submission" date="2023-07" db="EMBL/GenBank/DDBJ databases">
        <authorList>
            <consortium name="AG Swart"/>
            <person name="Singh M."/>
            <person name="Singh A."/>
            <person name="Seah K."/>
            <person name="Emmerich C."/>
        </authorList>
    </citation>
    <scope>NUCLEOTIDE SEQUENCE</scope>
    <source>
        <strain evidence="4">DP1</strain>
    </source>
</reference>
<dbReference type="GO" id="GO:0005657">
    <property type="term" value="C:replication fork"/>
    <property type="evidence" value="ECO:0007669"/>
    <property type="project" value="TreeGrafter"/>
</dbReference>
<dbReference type="GO" id="GO:0007131">
    <property type="term" value="P:reciprocal meiotic recombination"/>
    <property type="evidence" value="ECO:0007669"/>
    <property type="project" value="TreeGrafter"/>
</dbReference>
<feature type="domain" description="AAA+ ATPase" evidence="3">
    <location>
        <begin position="97"/>
        <end position="267"/>
    </location>
</feature>
<dbReference type="GO" id="GO:0003697">
    <property type="term" value="F:single-stranded DNA binding"/>
    <property type="evidence" value="ECO:0007669"/>
    <property type="project" value="TreeGrafter"/>
</dbReference>
<dbReference type="InterPro" id="IPR003593">
    <property type="entry name" value="AAA+_ATPase"/>
</dbReference>
<protein>
    <recommendedName>
        <fullName evidence="3">AAA+ ATPase domain-containing protein</fullName>
    </recommendedName>
</protein>
<dbReference type="Proteomes" id="UP001295684">
    <property type="component" value="Unassembled WGS sequence"/>
</dbReference>
<dbReference type="EMBL" id="CAMPGE010018034">
    <property type="protein sequence ID" value="CAI2376473.1"/>
    <property type="molecule type" value="Genomic_DNA"/>
</dbReference>
<evidence type="ECO:0000313" key="4">
    <source>
        <dbReference type="EMBL" id="CAI2376473.1"/>
    </source>
</evidence>
<dbReference type="InterPro" id="IPR014774">
    <property type="entry name" value="KaiC-like_dom"/>
</dbReference>
<dbReference type="PANTHER" id="PTHR46457:SF1">
    <property type="entry name" value="DNA REPAIR PROTEIN RAD51 HOMOLOG 4"/>
    <property type="match status" value="1"/>
</dbReference>
<dbReference type="GO" id="GO:0033063">
    <property type="term" value="C:Rad51B-Rad51C-Rad51D-XRCC2 complex"/>
    <property type="evidence" value="ECO:0007669"/>
    <property type="project" value="TreeGrafter"/>
</dbReference>
<dbReference type="GO" id="GO:0000723">
    <property type="term" value="P:telomere maintenance"/>
    <property type="evidence" value="ECO:0007669"/>
    <property type="project" value="TreeGrafter"/>
</dbReference>
<dbReference type="SMART" id="SM00382">
    <property type="entry name" value="AAA"/>
    <property type="match status" value="1"/>
</dbReference>
<dbReference type="GO" id="GO:0005815">
    <property type="term" value="C:microtubule organizing center"/>
    <property type="evidence" value="ECO:0007669"/>
    <property type="project" value="TreeGrafter"/>
</dbReference>
<dbReference type="InterPro" id="IPR027417">
    <property type="entry name" value="P-loop_NTPase"/>
</dbReference>
<accession>A0AAD1XPE3</accession>
<keyword evidence="5" id="KW-1185">Reference proteome</keyword>
<evidence type="ECO:0000313" key="5">
    <source>
        <dbReference type="Proteomes" id="UP001295684"/>
    </source>
</evidence>
<dbReference type="GO" id="GO:0000724">
    <property type="term" value="P:double-strand break repair via homologous recombination"/>
    <property type="evidence" value="ECO:0007669"/>
    <property type="project" value="TreeGrafter"/>
</dbReference>